<dbReference type="GO" id="GO:0006355">
    <property type="term" value="P:regulation of DNA-templated transcription"/>
    <property type="evidence" value="ECO:0007669"/>
    <property type="project" value="InterPro"/>
</dbReference>
<accession>A0A840RV24</accession>
<dbReference type="AlphaFoldDB" id="A0A840RV24"/>
<feature type="modified residue" description="4-aspartylphosphate" evidence="3">
    <location>
        <position position="57"/>
    </location>
</feature>
<dbReference type="Proteomes" id="UP000571084">
    <property type="component" value="Unassembled WGS sequence"/>
</dbReference>
<dbReference type="RefSeq" id="WP_168051687.1">
    <property type="nucleotide sequence ID" value="NZ_JAAOZT010000001.1"/>
</dbReference>
<dbReference type="CDD" id="cd06170">
    <property type="entry name" value="LuxR_C_like"/>
    <property type="match status" value="1"/>
</dbReference>
<dbReference type="SMART" id="SM00448">
    <property type="entry name" value="REC"/>
    <property type="match status" value="1"/>
</dbReference>
<dbReference type="InterPro" id="IPR001789">
    <property type="entry name" value="Sig_transdc_resp-reg_receiver"/>
</dbReference>
<dbReference type="PANTHER" id="PTHR43214">
    <property type="entry name" value="TWO-COMPONENT RESPONSE REGULATOR"/>
    <property type="match status" value="1"/>
</dbReference>
<dbReference type="PROSITE" id="PS50043">
    <property type="entry name" value="HTH_LUXR_2"/>
    <property type="match status" value="1"/>
</dbReference>
<dbReference type="Pfam" id="PF00196">
    <property type="entry name" value="GerE"/>
    <property type="match status" value="1"/>
</dbReference>
<evidence type="ECO:0000259" key="4">
    <source>
        <dbReference type="PROSITE" id="PS50043"/>
    </source>
</evidence>
<keyword evidence="2" id="KW-0238">DNA-binding</keyword>
<dbReference type="SMART" id="SM00421">
    <property type="entry name" value="HTH_LUXR"/>
    <property type="match status" value="1"/>
</dbReference>
<dbReference type="Gene3D" id="1.10.10.10">
    <property type="entry name" value="Winged helix-like DNA-binding domain superfamily/Winged helix DNA-binding domain"/>
    <property type="match status" value="1"/>
</dbReference>
<dbReference type="PROSITE" id="PS50110">
    <property type="entry name" value="RESPONSE_REGULATORY"/>
    <property type="match status" value="1"/>
</dbReference>
<sequence length="222" mass="24195">MDAQTIKVILADDHPSVLAGIKSIITTTNLQVVATACNSTEIIKLLDRGVCDVLVSDYTMPGGEFGDGIPMFEFILRRYPAVRIVAMTMMDNPAILGQLRSSGIRCIVSKTDDVSLLISAVHIAHGSDKGEFFSPTIKAIFNVFGEAKGLLALSQRESEVLRLFVSGMAISEIAGQLHRSKQTISSQKNSAMRKIGVARDIDLFKYAIEVGLIPSRRIENKK</sequence>
<dbReference type="PANTHER" id="PTHR43214:SF17">
    <property type="entry name" value="TRANSCRIPTIONAL REGULATORY PROTEIN RCSB"/>
    <property type="match status" value="1"/>
</dbReference>
<evidence type="ECO:0000313" key="7">
    <source>
        <dbReference type="Proteomes" id="UP000571084"/>
    </source>
</evidence>
<dbReference type="InterPro" id="IPR036388">
    <property type="entry name" value="WH-like_DNA-bd_sf"/>
</dbReference>
<feature type="domain" description="HTH luxR-type" evidence="4">
    <location>
        <begin position="146"/>
        <end position="211"/>
    </location>
</feature>
<evidence type="ECO:0000256" key="2">
    <source>
        <dbReference type="ARBA" id="ARBA00023125"/>
    </source>
</evidence>
<dbReference type="GO" id="GO:0003677">
    <property type="term" value="F:DNA binding"/>
    <property type="evidence" value="ECO:0007669"/>
    <property type="project" value="UniProtKB-KW"/>
</dbReference>
<dbReference type="PRINTS" id="PR00038">
    <property type="entry name" value="HTHLUXR"/>
</dbReference>
<keyword evidence="7" id="KW-1185">Reference proteome</keyword>
<dbReference type="Gene3D" id="3.40.50.2300">
    <property type="match status" value="1"/>
</dbReference>
<evidence type="ECO:0000259" key="5">
    <source>
        <dbReference type="PROSITE" id="PS50110"/>
    </source>
</evidence>
<dbReference type="SUPFAM" id="SSF52172">
    <property type="entry name" value="CheY-like"/>
    <property type="match status" value="1"/>
</dbReference>
<dbReference type="GO" id="GO:0000160">
    <property type="term" value="P:phosphorelay signal transduction system"/>
    <property type="evidence" value="ECO:0007669"/>
    <property type="project" value="InterPro"/>
</dbReference>
<dbReference type="InterPro" id="IPR039420">
    <property type="entry name" value="WalR-like"/>
</dbReference>
<dbReference type="SUPFAM" id="SSF46894">
    <property type="entry name" value="C-terminal effector domain of the bipartite response regulators"/>
    <property type="match status" value="1"/>
</dbReference>
<proteinExistence type="predicted"/>
<dbReference type="InterPro" id="IPR011006">
    <property type="entry name" value="CheY-like_superfamily"/>
</dbReference>
<dbReference type="InterPro" id="IPR016032">
    <property type="entry name" value="Sig_transdc_resp-reg_C-effctor"/>
</dbReference>
<feature type="domain" description="Response regulatory" evidence="5">
    <location>
        <begin position="7"/>
        <end position="125"/>
    </location>
</feature>
<keyword evidence="1 3" id="KW-0597">Phosphoprotein</keyword>
<evidence type="ECO:0000313" key="6">
    <source>
        <dbReference type="EMBL" id="MBB5200360.1"/>
    </source>
</evidence>
<evidence type="ECO:0000256" key="3">
    <source>
        <dbReference type="PROSITE-ProRule" id="PRU00169"/>
    </source>
</evidence>
<dbReference type="Pfam" id="PF00072">
    <property type="entry name" value="Response_reg"/>
    <property type="match status" value="1"/>
</dbReference>
<organism evidence="6 7">
    <name type="scientific">Glaciimonas immobilis</name>
    <dbReference type="NCBI Taxonomy" id="728004"/>
    <lineage>
        <taxon>Bacteria</taxon>
        <taxon>Pseudomonadati</taxon>
        <taxon>Pseudomonadota</taxon>
        <taxon>Betaproteobacteria</taxon>
        <taxon>Burkholderiales</taxon>
        <taxon>Oxalobacteraceae</taxon>
        <taxon>Glaciimonas</taxon>
    </lineage>
</organism>
<dbReference type="InterPro" id="IPR000792">
    <property type="entry name" value="Tscrpt_reg_LuxR_C"/>
</dbReference>
<reference evidence="6 7" key="1">
    <citation type="submission" date="2020-08" db="EMBL/GenBank/DDBJ databases">
        <title>Genomic Encyclopedia of Type Strains, Phase IV (KMG-IV): sequencing the most valuable type-strain genomes for metagenomic binning, comparative biology and taxonomic classification.</title>
        <authorList>
            <person name="Goeker M."/>
        </authorList>
    </citation>
    <scope>NUCLEOTIDE SEQUENCE [LARGE SCALE GENOMIC DNA]</scope>
    <source>
        <strain evidence="6 7">DSM 23240</strain>
    </source>
</reference>
<evidence type="ECO:0000256" key="1">
    <source>
        <dbReference type="ARBA" id="ARBA00022553"/>
    </source>
</evidence>
<gene>
    <name evidence="6" type="ORF">HNR39_002195</name>
</gene>
<comment type="caution">
    <text evidence="6">The sequence shown here is derived from an EMBL/GenBank/DDBJ whole genome shotgun (WGS) entry which is preliminary data.</text>
</comment>
<protein>
    <submittedName>
        <fullName evidence="6">Two-component system capsular synthesis response regulator RcsB</fullName>
    </submittedName>
</protein>
<dbReference type="CDD" id="cd17535">
    <property type="entry name" value="REC_NarL-like"/>
    <property type="match status" value="1"/>
</dbReference>
<name>A0A840RV24_9BURK</name>
<dbReference type="EMBL" id="JACHHQ010000004">
    <property type="protein sequence ID" value="MBB5200360.1"/>
    <property type="molecule type" value="Genomic_DNA"/>
</dbReference>
<dbReference type="InterPro" id="IPR058245">
    <property type="entry name" value="NreC/VraR/RcsB-like_REC"/>
</dbReference>